<dbReference type="Pfam" id="PF22939">
    <property type="entry name" value="WHD_GPIID"/>
    <property type="match status" value="1"/>
</dbReference>
<dbReference type="InterPro" id="IPR027417">
    <property type="entry name" value="P-loop_NTPase"/>
</dbReference>
<comment type="function">
    <text evidence="1 4">Involved in inositol deacylation of GPI-anchored proteins which plays important roles in the quality control and ER-associated degradation of GPI-anchored proteins.</text>
</comment>
<evidence type="ECO:0000259" key="6">
    <source>
        <dbReference type="Pfam" id="PF07819"/>
    </source>
</evidence>
<dbReference type="SUPFAM" id="SSF52540">
    <property type="entry name" value="P-loop containing nucleoside triphosphate hydrolases"/>
    <property type="match status" value="1"/>
</dbReference>
<dbReference type="InParanoid" id="A0A0C3D8W0"/>
<dbReference type="GO" id="GO:0016788">
    <property type="term" value="F:hydrolase activity, acting on ester bonds"/>
    <property type="evidence" value="ECO:0007669"/>
    <property type="project" value="InterPro"/>
</dbReference>
<dbReference type="HOGENOM" id="CLU_001384_1_0_1"/>
<evidence type="ECO:0000256" key="4">
    <source>
        <dbReference type="RuleBase" id="RU365011"/>
    </source>
</evidence>
<dbReference type="SMART" id="SM00320">
    <property type="entry name" value="WD40"/>
    <property type="match status" value="6"/>
</dbReference>
<dbReference type="Pfam" id="PF07819">
    <property type="entry name" value="PGAP1"/>
    <property type="match status" value="1"/>
</dbReference>
<keyword evidence="10" id="KW-1185">Reference proteome</keyword>
<dbReference type="InterPro" id="IPR011047">
    <property type="entry name" value="Quinoprotein_ADH-like_sf"/>
</dbReference>
<reference evidence="9 10" key="1">
    <citation type="submission" date="2014-04" db="EMBL/GenBank/DDBJ databases">
        <authorList>
            <consortium name="DOE Joint Genome Institute"/>
            <person name="Kuo A."/>
            <person name="Martino E."/>
            <person name="Perotto S."/>
            <person name="Kohler A."/>
            <person name="Nagy L.G."/>
            <person name="Floudas D."/>
            <person name="Copeland A."/>
            <person name="Barry K.W."/>
            <person name="Cichocki N."/>
            <person name="Veneault-Fourrey C."/>
            <person name="LaButti K."/>
            <person name="Lindquist E.A."/>
            <person name="Lipzen A."/>
            <person name="Lundell T."/>
            <person name="Morin E."/>
            <person name="Murat C."/>
            <person name="Sun H."/>
            <person name="Tunlid A."/>
            <person name="Henrissat B."/>
            <person name="Grigoriev I.V."/>
            <person name="Hibbett D.S."/>
            <person name="Martin F."/>
            <person name="Nordberg H.P."/>
            <person name="Cantor M.N."/>
            <person name="Hua S.X."/>
        </authorList>
    </citation>
    <scope>NUCLEOTIDE SEQUENCE [LARGE SCALE GENOMIC DNA]</scope>
    <source>
        <strain evidence="9 10">Zn</strain>
    </source>
</reference>
<dbReference type="OrthoDB" id="194358at2759"/>
<dbReference type="PANTHER" id="PTHR10039:SF16">
    <property type="entry name" value="GPI INOSITOL-DEACYLASE"/>
    <property type="match status" value="1"/>
</dbReference>
<dbReference type="Gene3D" id="3.40.50.1820">
    <property type="entry name" value="alpha/beta hydrolase"/>
    <property type="match status" value="1"/>
</dbReference>
<dbReference type="InterPro" id="IPR054471">
    <property type="entry name" value="GPIID_WHD"/>
</dbReference>
<gene>
    <name evidence="9" type="ORF">OIDMADRAFT_181782</name>
</gene>
<evidence type="ECO:0000313" key="9">
    <source>
        <dbReference type="EMBL" id="KIM98367.1"/>
    </source>
</evidence>
<evidence type="ECO:0000259" key="8">
    <source>
        <dbReference type="Pfam" id="PF24883"/>
    </source>
</evidence>
<accession>A0A0C3D8W0</accession>
<keyword evidence="4" id="KW-0813">Transport</keyword>
<dbReference type="EC" id="3.1.-.-" evidence="4"/>
<feature type="compositionally biased region" description="Basic and acidic residues" evidence="5">
    <location>
        <begin position="1"/>
        <end position="14"/>
    </location>
</feature>
<organism evidence="9 10">
    <name type="scientific">Oidiodendron maius (strain Zn)</name>
    <dbReference type="NCBI Taxonomy" id="913774"/>
    <lineage>
        <taxon>Eukaryota</taxon>
        <taxon>Fungi</taxon>
        <taxon>Dikarya</taxon>
        <taxon>Ascomycota</taxon>
        <taxon>Pezizomycotina</taxon>
        <taxon>Leotiomycetes</taxon>
        <taxon>Leotiomycetes incertae sedis</taxon>
        <taxon>Myxotrichaceae</taxon>
        <taxon>Oidiodendron</taxon>
    </lineage>
</organism>
<name>A0A0C3D8W0_OIDMZ</name>
<keyword evidence="4" id="KW-0256">Endoplasmic reticulum</keyword>
<evidence type="ECO:0000256" key="5">
    <source>
        <dbReference type="SAM" id="MobiDB-lite"/>
    </source>
</evidence>
<comment type="subcellular location">
    <subcellularLocation>
        <location evidence="4">Endoplasmic reticulum membrane</location>
    </subcellularLocation>
</comment>
<dbReference type="Gene3D" id="2.130.10.10">
    <property type="entry name" value="YVTN repeat-like/Quinoprotein amine dehydrogenase"/>
    <property type="match status" value="3"/>
</dbReference>
<keyword evidence="4" id="KW-0472">Membrane</keyword>
<sequence>MTSDRSRSSAERPNRLGRAVKVAWRKLSPSRRPATESEEQDQSASTDIKGPLGLDNLHDPHDPIIDFIFVHGLGGGSRKTWSLSNNPEHFWPKAWLSQDAEFSSVRIHSFGYAADWDEWKRSTLTILDFARSLLGDISRHPKIRKSSTNIVLIGHSMGGIVIKKAYMLAREDPDLQDLANRIHTLYFLATPHRGSDFSKLFGNILSVSYGLKPFASELSHDSDSIAHINDSFRHYAKDVQLWSFYETELSNLIVTQAVIVDKSSATLGYLNEKSFPLKADHRGVCKFDFRTDPNYQTLRNSFSVTIDKILLDRSISLALRRDQLVEFTGISELPDNELSALEDIRMPGSCDWFVRREVYKSWQEAQPGSRPFLWITGNAGFGKSVLSSRIVHELQHNRLGCSYFFFKYGNSHWSNTVECLRALAYQMAIADNSVLQRLLKVQETSPSREKWNEGTIWRKLFLGCIFKDTNFKTQYWVIDAVDEFQKSQFFLNLLITAPPCLRIFFTSRENPHRRLMDGMIKNIEHYRLREEDTISDFSKFIESRMNHVPASDGGGGEKLRQKILEKASGSFLWVSLVVQQLELVYSDKEAEEVLNKIPENMNKFYAKMLGSIPQKNRRQVQMAMSVYMWTTLSLRPLKIEALQFALRMAGHTIPNLERDISPISGQLVTVNRRHEVEVIHQTAKEYLFQQDSFSEFAIHKIPCHTRIAQTCLTLLIEYLAKHNRVEGLKEPQVPSITTPPPDIIDYACEYFSDHLQKSSSEDDQNWDLLGKFLDSNALIWIEHLARKRSLRSVTLTAQNLQAYFRRRLTYLAPISPQRGSTGTWIYDLFRLSAKFGMHLNISPASIQNLIPVMCPSQSLISKIYAARLSKTGLSIKGTTDGTWDDCLARVNYPAQRTSAIACGEQYSAVALSDGALYIYFQESTLVKHSLKNDERANILVFSSEDRYLASSGLKQIRLWDPVEGSHLWAFDMDHESLALTFLQDGDTLVAATKGNYTVHWDLHEREEMGRWQWTDSLQGTPHEQKNWGQPNKALFSPNHAALAVSYRRFPLYLFNVTTQQFHGCLNRDTTVRLSVASNIFVVDGLTFNPSSEINILVASYGDGELAIYDVKSTQLRYRSPNVFANCLKCSPDGRTLVTGSANGVFQIFEFAGASGESLLPLYKIKVDEDEIKDIAFASGSHRFADIRGAGYRIWEPAVLTCNDLDEGSQSEISHAVSMEIKAVDILERPLDPEIIAMCCSADGNFVFCGNADGSVSYFETNTACLKGTLYRHVKNIEISCIAFIEAKPLLVSADESGRVLINQIMVSKERCEFLASVGEILSEDSVSAILPSHSCMKLLLIGRGSARLWTTEGKRVGATIFFGDEDETIFTNHPLYSEQFVSIARGYIRVFSWTDAREALPSLGTKEPTNFIITPPPPTQTSDHSEEISSSFLERWSPPFLTFNSKRNPTLVSGKDPTLQIWPASSIVASCPSPPSVPLLSFTHHFHRIRRVISVAGSVVFFLDLDLWVCSLDITSISSISNGARRHFFLLSEWQTIYGGFIIEYVPATGEFLVARKHEVLVVSRGLKFKEPWIS</sequence>
<evidence type="ECO:0000313" key="10">
    <source>
        <dbReference type="Proteomes" id="UP000054321"/>
    </source>
</evidence>
<dbReference type="SUPFAM" id="SSF50978">
    <property type="entry name" value="WD40 repeat-like"/>
    <property type="match status" value="1"/>
</dbReference>
<reference evidence="10" key="2">
    <citation type="submission" date="2015-01" db="EMBL/GenBank/DDBJ databases">
        <title>Evolutionary Origins and Diversification of the Mycorrhizal Mutualists.</title>
        <authorList>
            <consortium name="DOE Joint Genome Institute"/>
            <consortium name="Mycorrhizal Genomics Consortium"/>
            <person name="Kohler A."/>
            <person name="Kuo A."/>
            <person name="Nagy L.G."/>
            <person name="Floudas D."/>
            <person name="Copeland A."/>
            <person name="Barry K.W."/>
            <person name="Cichocki N."/>
            <person name="Veneault-Fourrey C."/>
            <person name="LaButti K."/>
            <person name="Lindquist E.A."/>
            <person name="Lipzen A."/>
            <person name="Lundell T."/>
            <person name="Morin E."/>
            <person name="Murat C."/>
            <person name="Riley R."/>
            <person name="Ohm R."/>
            <person name="Sun H."/>
            <person name="Tunlid A."/>
            <person name="Henrissat B."/>
            <person name="Grigoriev I.V."/>
            <person name="Hibbett D.S."/>
            <person name="Martin F."/>
        </authorList>
    </citation>
    <scope>NUCLEOTIDE SEQUENCE [LARGE SCALE GENOMIC DNA]</scope>
    <source>
        <strain evidence="10">Zn</strain>
    </source>
</reference>
<evidence type="ECO:0000256" key="2">
    <source>
        <dbReference type="ARBA" id="ARBA00015856"/>
    </source>
</evidence>
<protein>
    <recommendedName>
        <fullName evidence="2 4">GPI inositol-deacylase</fullName>
        <ecNumber evidence="4">3.1.-.-</ecNumber>
    </recommendedName>
</protein>
<keyword evidence="4" id="KW-0653">Protein transport</keyword>
<evidence type="ECO:0000256" key="1">
    <source>
        <dbReference type="ARBA" id="ARBA00003496"/>
    </source>
</evidence>
<evidence type="ECO:0000259" key="7">
    <source>
        <dbReference type="Pfam" id="PF22939"/>
    </source>
</evidence>
<keyword evidence="4" id="KW-0378">Hydrolase</keyword>
<dbReference type="GO" id="GO:0015031">
    <property type="term" value="P:protein transport"/>
    <property type="evidence" value="ECO:0007669"/>
    <property type="project" value="UniProtKB-KW"/>
</dbReference>
<dbReference type="EMBL" id="KN832880">
    <property type="protein sequence ID" value="KIM98367.1"/>
    <property type="molecule type" value="Genomic_DNA"/>
</dbReference>
<comment type="similarity">
    <text evidence="4">Belongs to the GPI inositol-deacylase family.</text>
</comment>
<dbReference type="InterPro" id="IPR012908">
    <property type="entry name" value="PGAP1-ab_dom-like"/>
</dbReference>
<feature type="region of interest" description="Disordered" evidence="5">
    <location>
        <begin position="1"/>
        <end position="53"/>
    </location>
</feature>
<keyword evidence="3" id="KW-0677">Repeat</keyword>
<feature type="domain" description="GPI inositol-deacylase PGAP1-like alpha/beta" evidence="6">
    <location>
        <begin position="68"/>
        <end position="196"/>
    </location>
</feature>
<feature type="domain" description="GPI inositol-deacylase winged helix" evidence="7">
    <location>
        <begin position="620"/>
        <end position="698"/>
    </location>
</feature>
<dbReference type="Pfam" id="PF24883">
    <property type="entry name" value="NPHP3_N"/>
    <property type="match status" value="1"/>
</dbReference>
<feature type="domain" description="Nephrocystin 3-like N-terminal" evidence="8">
    <location>
        <begin position="348"/>
        <end position="508"/>
    </location>
</feature>
<dbReference type="Proteomes" id="UP000054321">
    <property type="component" value="Unassembled WGS sequence"/>
</dbReference>
<dbReference type="InterPro" id="IPR036322">
    <property type="entry name" value="WD40_repeat_dom_sf"/>
</dbReference>
<dbReference type="GO" id="GO:0005789">
    <property type="term" value="C:endoplasmic reticulum membrane"/>
    <property type="evidence" value="ECO:0007669"/>
    <property type="project" value="UniProtKB-SubCell"/>
</dbReference>
<proteinExistence type="inferred from homology"/>
<dbReference type="PANTHER" id="PTHR10039">
    <property type="entry name" value="AMELOGENIN"/>
    <property type="match status" value="1"/>
</dbReference>
<dbReference type="SUPFAM" id="SSF50998">
    <property type="entry name" value="Quinoprotein alcohol dehydrogenase-like"/>
    <property type="match status" value="1"/>
</dbReference>
<evidence type="ECO:0000256" key="3">
    <source>
        <dbReference type="ARBA" id="ARBA00022737"/>
    </source>
</evidence>
<dbReference type="Gene3D" id="3.40.50.300">
    <property type="entry name" value="P-loop containing nucleotide triphosphate hydrolases"/>
    <property type="match status" value="1"/>
</dbReference>
<dbReference type="InterPro" id="IPR056884">
    <property type="entry name" value="NPHP3-like_N"/>
</dbReference>
<dbReference type="Pfam" id="PF00400">
    <property type="entry name" value="WD40"/>
    <property type="match status" value="1"/>
</dbReference>
<dbReference type="SUPFAM" id="SSF53474">
    <property type="entry name" value="alpha/beta-Hydrolases"/>
    <property type="match status" value="1"/>
</dbReference>
<dbReference type="InterPro" id="IPR001680">
    <property type="entry name" value="WD40_rpt"/>
</dbReference>
<dbReference type="InterPro" id="IPR015943">
    <property type="entry name" value="WD40/YVTN_repeat-like_dom_sf"/>
</dbReference>
<dbReference type="InterPro" id="IPR029058">
    <property type="entry name" value="AB_hydrolase_fold"/>
</dbReference>